<name>A0A139WTI2_9CYAN</name>
<dbReference type="EMBL" id="ANNX02000051">
    <property type="protein sequence ID" value="KYC35748.1"/>
    <property type="molecule type" value="Genomic_DNA"/>
</dbReference>
<evidence type="ECO:0000313" key="3">
    <source>
        <dbReference type="Proteomes" id="UP000076925"/>
    </source>
</evidence>
<keyword evidence="3" id="KW-1185">Reference proteome</keyword>
<dbReference type="STRING" id="128403.WA1_08065"/>
<dbReference type="OrthoDB" id="510669at2"/>
<reference evidence="2 3" key="1">
    <citation type="journal article" date="2013" name="Genome Biol. Evol.">
        <title>Genomes of Stigonematalean cyanobacteria (subsection V) and the evolution of oxygenic photosynthesis from prokaryotes to plastids.</title>
        <authorList>
            <person name="Dagan T."/>
            <person name="Roettger M."/>
            <person name="Stucken K."/>
            <person name="Landan G."/>
            <person name="Koch R."/>
            <person name="Major P."/>
            <person name="Gould S.B."/>
            <person name="Goremykin V.V."/>
            <person name="Rippka R."/>
            <person name="Tandeau de Marsac N."/>
            <person name="Gugger M."/>
            <person name="Lockhart P.J."/>
            <person name="Allen J.F."/>
            <person name="Brune I."/>
            <person name="Maus I."/>
            <person name="Puhler A."/>
            <person name="Martin W.F."/>
        </authorList>
    </citation>
    <scope>NUCLEOTIDE SEQUENCE [LARGE SCALE GENOMIC DNA]</scope>
    <source>
        <strain evidence="2 3">PCC 7110</strain>
    </source>
</reference>
<dbReference type="Pfam" id="PF14280">
    <property type="entry name" value="DUF4365"/>
    <property type="match status" value="1"/>
</dbReference>
<feature type="domain" description="DUF4365" evidence="1">
    <location>
        <begin position="15"/>
        <end position="149"/>
    </location>
</feature>
<gene>
    <name evidence="2" type="ORF">WA1_08065</name>
</gene>
<comment type="caution">
    <text evidence="2">The sequence shown here is derived from an EMBL/GenBank/DDBJ whole genome shotgun (WGS) entry which is preliminary data.</text>
</comment>
<sequence length="169" mass="19768">MPRKKRPREHIIADLSVNYVERYVLLCGYSVERVKYDYGYDLLIFTYNAEGEIENGQIYIQLKATDSLSTLADQKTITFTLVRSDLELWLFEPMPCILIIYDARDSQAYWLYLQAYFESLEKFDCSKIGESVTVRLSKDNILDRQAIKKFATFKNDVLNQLKGVIRHNG</sequence>
<dbReference type="RefSeq" id="WP_017749030.1">
    <property type="nucleotide sequence ID" value="NZ_KQ976354.1"/>
</dbReference>
<evidence type="ECO:0000313" key="2">
    <source>
        <dbReference type="EMBL" id="KYC35748.1"/>
    </source>
</evidence>
<proteinExistence type="predicted"/>
<evidence type="ECO:0000259" key="1">
    <source>
        <dbReference type="Pfam" id="PF14280"/>
    </source>
</evidence>
<accession>A0A139WTI2</accession>
<protein>
    <recommendedName>
        <fullName evidence="1">DUF4365 domain-containing protein</fullName>
    </recommendedName>
</protein>
<dbReference type="InterPro" id="IPR025375">
    <property type="entry name" value="DUF4365"/>
</dbReference>
<organism evidence="2 3">
    <name type="scientific">Scytonema hofmannii PCC 7110</name>
    <dbReference type="NCBI Taxonomy" id="128403"/>
    <lineage>
        <taxon>Bacteria</taxon>
        <taxon>Bacillati</taxon>
        <taxon>Cyanobacteriota</taxon>
        <taxon>Cyanophyceae</taxon>
        <taxon>Nostocales</taxon>
        <taxon>Scytonemataceae</taxon>
        <taxon>Scytonema</taxon>
    </lineage>
</organism>
<dbReference type="AlphaFoldDB" id="A0A139WTI2"/>
<dbReference type="Proteomes" id="UP000076925">
    <property type="component" value="Unassembled WGS sequence"/>
</dbReference>